<keyword evidence="4" id="KW-1185">Reference proteome</keyword>
<sequence>MTTAGTRAIVNTGKGKMDTDLKKSRWVWRPKGNYLDHVSKDSGSFMLKKGNPEILLQDHAVVDSGCSSHMTGNKAYLSDYEDYNGGFVAFGNELNFLDESQVVLRAPRKDDVYSLDLKNIIPSRGTGPNWMFDLDFLTNSMNYIPVSVENQVNVDTGTQDSYVAGSSGKDKGPTQEYILLPLQPHMTRIPIEDVALAAHEKPSKSSPKDNDVQDSENVTDKEGQHQMTKDEQVLHDDLEKMIAQEVVAKALDDATREAFE</sequence>
<dbReference type="InterPro" id="IPR054722">
    <property type="entry name" value="PolX-like_BBD"/>
</dbReference>
<protein>
    <recommendedName>
        <fullName evidence="2">Retrovirus-related Pol polyprotein from transposon TNT 1-94-like beta-barrel domain-containing protein</fullName>
    </recommendedName>
</protein>
<accession>A0ABQ5AJE8</accession>
<proteinExistence type="predicted"/>
<evidence type="ECO:0000256" key="1">
    <source>
        <dbReference type="SAM" id="MobiDB-lite"/>
    </source>
</evidence>
<evidence type="ECO:0000313" key="4">
    <source>
        <dbReference type="Proteomes" id="UP001151760"/>
    </source>
</evidence>
<dbReference type="Pfam" id="PF22936">
    <property type="entry name" value="Pol_BBD"/>
    <property type="match status" value="1"/>
</dbReference>
<feature type="compositionally biased region" description="Basic and acidic residues" evidence="1">
    <location>
        <begin position="218"/>
        <end position="234"/>
    </location>
</feature>
<organism evidence="3 4">
    <name type="scientific">Tanacetum coccineum</name>
    <dbReference type="NCBI Taxonomy" id="301880"/>
    <lineage>
        <taxon>Eukaryota</taxon>
        <taxon>Viridiplantae</taxon>
        <taxon>Streptophyta</taxon>
        <taxon>Embryophyta</taxon>
        <taxon>Tracheophyta</taxon>
        <taxon>Spermatophyta</taxon>
        <taxon>Magnoliopsida</taxon>
        <taxon>eudicotyledons</taxon>
        <taxon>Gunneridae</taxon>
        <taxon>Pentapetalae</taxon>
        <taxon>asterids</taxon>
        <taxon>campanulids</taxon>
        <taxon>Asterales</taxon>
        <taxon>Asteraceae</taxon>
        <taxon>Asteroideae</taxon>
        <taxon>Anthemideae</taxon>
        <taxon>Anthemidinae</taxon>
        <taxon>Tanacetum</taxon>
    </lineage>
</organism>
<dbReference type="EMBL" id="BQNB010012350">
    <property type="protein sequence ID" value="GJT02456.1"/>
    <property type="molecule type" value="Genomic_DNA"/>
</dbReference>
<feature type="domain" description="Retrovirus-related Pol polyprotein from transposon TNT 1-94-like beta-barrel" evidence="2">
    <location>
        <begin position="61"/>
        <end position="93"/>
    </location>
</feature>
<evidence type="ECO:0000259" key="2">
    <source>
        <dbReference type="Pfam" id="PF22936"/>
    </source>
</evidence>
<gene>
    <name evidence="3" type="ORF">Tco_0823625</name>
</gene>
<reference evidence="3" key="2">
    <citation type="submission" date="2022-01" db="EMBL/GenBank/DDBJ databases">
        <authorList>
            <person name="Yamashiro T."/>
            <person name="Shiraishi A."/>
            <person name="Satake H."/>
            <person name="Nakayama K."/>
        </authorList>
    </citation>
    <scope>NUCLEOTIDE SEQUENCE</scope>
</reference>
<feature type="region of interest" description="Disordered" evidence="1">
    <location>
        <begin position="198"/>
        <end position="234"/>
    </location>
</feature>
<dbReference type="Proteomes" id="UP001151760">
    <property type="component" value="Unassembled WGS sequence"/>
</dbReference>
<evidence type="ECO:0000313" key="3">
    <source>
        <dbReference type="EMBL" id="GJT02456.1"/>
    </source>
</evidence>
<comment type="caution">
    <text evidence="3">The sequence shown here is derived from an EMBL/GenBank/DDBJ whole genome shotgun (WGS) entry which is preliminary data.</text>
</comment>
<reference evidence="3" key="1">
    <citation type="journal article" date="2022" name="Int. J. Mol. Sci.">
        <title>Draft Genome of Tanacetum Coccineum: Genomic Comparison of Closely Related Tanacetum-Family Plants.</title>
        <authorList>
            <person name="Yamashiro T."/>
            <person name="Shiraishi A."/>
            <person name="Nakayama K."/>
            <person name="Satake H."/>
        </authorList>
    </citation>
    <scope>NUCLEOTIDE SEQUENCE</scope>
</reference>
<name>A0ABQ5AJE8_9ASTR</name>
<feature type="compositionally biased region" description="Basic and acidic residues" evidence="1">
    <location>
        <begin position="198"/>
        <end position="211"/>
    </location>
</feature>